<feature type="domain" description="DUF1559" evidence="2">
    <location>
        <begin position="34"/>
        <end position="294"/>
    </location>
</feature>
<dbReference type="PANTHER" id="PTHR30093">
    <property type="entry name" value="GENERAL SECRETION PATHWAY PROTEIN G"/>
    <property type="match status" value="1"/>
</dbReference>
<dbReference type="PANTHER" id="PTHR30093:SF2">
    <property type="entry name" value="TYPE II SECRETION SYSTEM PROTEIN H"/>
    <property type="match status" value="1"/>
</dbReference>
<dbReference type="Pfam" id="PF07963">
    <property type="entry name" value="N_methyl"/>
    <property type="match status" value="1"/>
</dbReference>
<dbReference type="SUPFAM" id="SSF54523">
    <property type="entry name" value="Pili subunits"/>
    <property type="match status" value="1"/>
</dbReference>
<keyword evidence="1" id="KW-0472">Membrane</keyword>
<dbReference type="PROSITE" id="PS00409">
    <property type="entry name" value="PROKAR_NTER_METHYL"/>
    <property type="match status" value="1"/>
</dbReference>
<dbReference type="KEGG" id="knv:Pan216_46880"/>
<dbReference type="RefSeq" id="WP_145261551.1">
    <property type="nucleotide sequence ID" value="NZ_CP036279.1"/>
</dbReference>
<evidence type="ECO:0000313" key="4">
    <source>
        <dbReference type="Proteomes" id="UP000317093"/>
    </source>
</evidence>
<organism evidence="3 4">
    <name type="scientific">Kolteria novifilia</name>
    <dbReference type="NCBI Taxonomy" id="2527975"/>
    <lineage>
        <taxon>Bacteria</taxon>
        <taxon>Pseudomonadati</taxon>
        <taxon>Planctomycetota</taxon>
        <taxon>Planctomycetia</taxon>
        <taxon>Kolteriales</taxon>
        <taxon>Kolteriaceae</taxon>
        <taxon>Kolteria</taxon>
    </lineage>
</organism>
<dbReference type="NCBIfam" id="TIGR02532">
    <property type="entry name" value="IV_pilin_GFxxxE"/>
    <property type="match status" value="1"/>
</dbReference>
<dbReference type="NCBIfam" id="TIGR04294">
    <property type="entry name" value="pre_pil_HX9DG"/>
    <property type="match status" value="1"/>
</dbReference>
<evidence type="ECO:0000259" key="2">
    <source>
        <dbReference type="Pfam" id="PF07596"/>
    </source>
</evidence>
<dbReference type="Gene3D" id="3.30.700.10">
    <property type="entry name" value="Glycoprotein, Type 4 Pilin"/>
    <property type="match status" value="1"/>
</dbReference>
<keyword evidence="1" id="KW-0812">Transmembrane</keyword>
<evidence type="ECO:0000256" key="1">
    <source>
        <dbReference type="SAM" id="Phobius"/>
    </source>
</evidence>
<name>A0A518BA40_9BACT</name>
<keyword evidence="1" id="KW-1133">Transmembrane helix</keyword>
<proteinExistence type="predicted"/>
<dbReference type="OrthoDB" id="255848at2"/>
<protein>
    <submittedName>
        <fullName evidence="3">Putative major pilin subunit</fullName>
    </submittedName>
</protein>
<reference evidence="3 4" key="1">
    <citation type="submission" date="2019-02" db="EMBL/GenBank/DDBJ databases">
        <title>Deep-cultivation of Planctomycetes and their phenomic and genomic characterization uncovers novel biology.</title>
        <authorList>
            <person name="Wiegand S."/>
            <person name="Jogler M."/>
            <person name="Boedeker C."/>
            <person name="Pinto D."/>
            <person name="Vollmers J."/>
            <person name="Rivas-Marin E."/>
            <person name="Kohn T."/>
            <person name="Peeters S.H."/>
            <person name="Heuer A."/>
            <person name="Rast P."/>
            <person name="Oberbeckmann S."/>
            <person name="Bunk B."/>
            <person name="Jeske O."/>
            <person name="Meyerdierks A."/>
            <person name="Storesund J.E."/>
            <person name="Kallscheuer N."/>
            <person name="Luecker S."/>
            <person name="Lage O.M."/>
            <person name="Pohl T."/>
            <person name="Merkel B.J."/>
            <person name="Hornburger P."/>
            <person name="Mueller R.-W."/>
            <person name="Bruemmer F."/>
            <person name="Labrenz M."/>
            <person name="Spormann A.M."/>
            <person name="Op den Camp H."/>
            <person name="Overmann J."/>
            <person name="Amann R."/>
            <person name="Jetten M.S.M."/>
            <person name="Mascher T."/>
            <person name="Medema M.H."/>
            <person name="Devos D.P."/>
            <person name="Kaster A.-K."/>
            <person name="Ovreas L."/>
            <person name="Rohde M."/>
            <person name="Galperin M.Y."/>
            <person name="Jogler C."/>
        </authorList>
    </citation>
    <scope>NUCLEOTIDE SEQUENCE [LARGE SCALE GENOMIC DNA]</scope>
    <source>
        <strain evidence="3 4">Pan216</strain>
    </source>
</reference>
<dbReference type="InterPro" id="IPR012902">
    <property type="entry name" value="N_methyl_site"/>
</dbReference>
<gene>
    <name evidence="3" type="ORF">Pan216_46880</name>
</gene>
<accession>A0A518BA40</accession>
<dbReference type="AlphaFoldDB" id="A0A518BA40"/>
<dbReference type="InterPro" id="IPR027558">
    <property type="entry name" value="Pre_pil_HX9DG_C"/>
</dbReference>
<sequence length="336" mass="35696">MVRQTPRRGFTLVELLVVIAIIGVLVALLLPAVQQARESARRMQCSANLRQIGIALHNYADQTGVLPPGGMYSTDPGREQWGWGTFLLPQLDNQSLYDRLNVDRWELYDLLSASGGGATGRALAQTKINLYRCPSDGGSNDTLQGTPVSRHFGGDAGAGSSYFTGTSNYVGVCGTFVTSQSNDGAMVVARAGAGYSPRRLADIIDGTSKTLAIGERSWRCNAGSWVGNRSTPGSGPRGSDYTIGRLSRTLNDPAPSGAGTDYNSCTTGFSSEHSGGAFFLLADGSVRFINESIDYSLPSGFDQLDLNSVTSANANELGVYQQLGRIDDGRPLGNDF</sequence>
<dbReference type="EMBL" id="CP036279">
    <property type="protein sequence ID" value="QDU63807.1"/>
    <property type="molecule type" value="Genomic_DNA"/>
</dbReference>
<dbReference type="InterPro" id="IPR045584">
    <property type="entry name" value="Pilin-like"/>
</dbReference>
<dbReference type="InterPro" id="IPR011453">
    <property type="entry name" value="DUF1559"/>
</dbReference>
<feature type="transmembrane region" description="Helical" evidence="1">
    <location>
        <begin position="12"/>
        <end position="33"/>
    </location>
</feature>
<dbReference type="Proteomes" id="UP000317093">
    <property type="component" value="Chromosome"/>
</dbReference>
<evidence type="ECO:0000313" key="3">
    <source>
        <dbReference type="EMBL" id="QDU63807.1"/>
    </source>
</evidence>
<dbReference type="Pfam" id="PF07596">
    <property type="entry name" value="SBP_bac_10"/>
    <property type="match status" value="1"/>
</dbReference>
<keyword evidence="4" id="KW-1185">Reference proteome</keyword>